<dbReference type="Gene3D" id="3.30.420.10">
    <property type="entry name" value="Ribonuclease H-like superfamily/Ribonuclease H"/>
    <property type="match status" value="1"/>
</dbReference>
<evidence type="ECO:0000313" key="2">
    <source>
        <dbReference type="EMBL" id="VDK32055.1"/>
    </source>
</evidence>
<dbReference type="InterPro" id="IPR003165">
    <property type="entry name" value="Piwi"/>
</dbReference>
<dbReference type="SMART" id="SM00950">
    <property type="entry name" value="Piwi"/>
    <property type="match status" value="1"/>
</dbReference>
<organism evidence="4">
    <name type="scientific">Gongylonema pulchrum</name>
    <dbReference type="NCBI Taxonomy" id="637853"/>
    <lineage>
        <taxon>Eukaryota</taxon>
        <taxon>Metazoa</taxon>
        <taxon>Ecdysozoa</taxon>
        <taxon>Nematoda</taxon>
        <taxon>Chromadorea</taxon>
        <taxon>Rhabditida</taxon>
        <taxon>Spirurina</taxon>
        <taxon>Spiruromorpha</taxon>
        <taxon>Spiruroidea</taxon>
        <taxon>Gongylonematidae</taxon>
        <taxon>Gongylonema</taxon>
    </lineage>
</organism>
<reference evidence="4" key="1">
    <citation type="submission" date="2016-06" db="UniProtKB">
        <authorList>
            <consortium name="WormBaseParasite"/>
        </authorList>
    </citation>
    <scope>IDENTIFICATION</scope>
</reference>
<protein>
    <submittedName>
        <fullName evidence="4">Piwi domain-containing protein</fullName>
    </submittedName>
</protein>
<name>A0A183D047_9BILA</name>
<evidence type="ECO:0000259" key="1">
    <source>
        <dbReference type="PROSITE" id="PS50822"/>
    </source>
</evidence>
<dbReference type="PROSITE" id="PS50822">
    <property type="entry name" value="PIWI"/>
    <property type="match status" value="1"/>
</dbReference>
<evidence type="ECO:0000313" key="3">
    <source>
        <dbReference type="Proteomes" id="UP000271098"/>
    </source>
</evidence>
<dbReference type="PANTHER" id="PTHR22891">
    <property type="entry name" value="EUKARYOTIC TRANSLATION INITIATION FACTOR 2C"/>
    <property type="match status" value="1"/>
</dbReference>
<gene>
    <name evidence="2" type="ORF">GPUH_LOCUS2088</name>
</gene>
<evidence type="ECO:0000313" key="4">
    <source>
        <dbReference type="WBParaSite" id="GPUH_0000209301-mRNA-1"/>
    </source>
</evidence>
<dbReference type="Proteomes" id="UP000271098">
    <property type="component" value="Unassembled WGS sequence"/>
</dbReference>
<dbReference type="AlphaFoldDB" id="A0A183D047"/>
<dbReference type="SUPFAM" id="SSF53098">
    <property type="entry name" value="Ribonuclease H-like"/>
    <property type="match status" value="1"/>
</dbReference>
<dbReference type="WBParaSite" id="GPUH_0000209301-mRNA-1">
    <property type="protein sequence ID" value="GPUH_0000209301-mRNA-1"/>
    <property type="gene ID" value="GPUH_0000209301"/>
</dbReference>
<sequence length="301" mass="34372">MNCGTHLFEFSRGSIWITEGNTLIIGYDVCHPEPQIKRGEEKGTPKSPSVLGISFNGASHPGMFIGDYAFQTSGAEQVPRSILKERARWILRLFHESRKKLPETVIIIRDGVSEGQYRMVMCEEVNAIRDGLRESAYEINRTSPYRPKIVCIIVCKRHSKRFAIKTDKGFVNCVPLTVIDRDVTRPDTTEFFMQSHRITMGTGKMPAYTVLINEKGLEMDEVQSLLMALCYTHQIITQAVSIPEPVFQAHEWAKRGSNIFKARASERRPLPRTEDGEYDWERITRELCRMGTQLQSTRSNA</sequence>
<dbReference type="Pfam" id="PF02171">
    <property type="entry name" value="Piwi"/>
    <property type="match status" value="1"/>
</dbReference>
<reference evidence="2 3" key="2">
    <citation type="submission" date="2018-11" db="EMBL/GenBank/DDBJ databases">
        <authorList>
            <consortium name="Pathogen Informatics"/>
        </authorList>
    </citation>
    <scope>NUCLEOTIDE SEQUENCE [LARGE SCALE GENOMIC DNA]</scope>
</reference>
<dbReference type="InterPro" id="IPR012337">
    <property type="entry name" value="RNaseH-like_sf"/>
</dbReference>
<dbReference type="EMBL" id="UYRT01002917">
    <property type="protein sequence ID" value="VDK32055.1"/>
    <property type="molecule type" value="Genomic_DNA"/>
</dbReference>
<dbReference type="InterPro" id="IPR036397">
    <property type="entry name" value="RNaseH_sf"/>
</dbReference>
<dbReference type="OrthoDB" id="10252740at2759"/>
<dbReference type="GO" id="GO:0003676">
    <property type="term" value="F:nucleic acid binding"/>
    <property type="evidence" value="ECO:0007669"/>
    <property type="project" value="InterPro"/>
</dbReference>
<feature type="domain" description="Piwi" evidence="1">
    <location>
        <begin position="22"/>
        <end position="261"/>
    </location>
</feature>
<accession>A0A183D047</accession>
<keyword evidence="3" id="KW-1185">Reference proteome</keyword>
<proteinExistence type="predicted"/>